<evidence type="ECO:0000256" key="4">
    <source>
        <dbReference type="ARBA" id="ARBA00022827"/>
    </source>
</evidence>
<sequence>MTAAAQFSPDVVVIGAGMGGGLAGRALAEAGLSVLFLERGPTPPRRAVNAMAAEPGNASARELLGCWPAPTRAIIGGVPSLPVANQGVGPGGTSAFYGAALERPARRDLETVGAMAHPTGGWPVGHDEFAPWFDRAQQLLYLSGTSDPLGDPPAVPLLTPPPLSPAHEAQVAQLRRRGLHPYRTPLGIRYLPGCLECIGHRCPLSCKMDGRSAGVEPALATGRAQLWDRAVVRRLLGRGRRVEGVEVEVEGRLRIVRAPVVVLAAGAMSSPRLLLASASEDWPQGCANGSGLVGRGLMFHLDEMFALWAPRGLSRQGPRKTFSLRDFYDGAGVPGLEPAAPERLGLVQALGVRAEYGLILAALRARLESSALHRLPGLRLALHLPAAMAARLLGSADLYAAMIEDLPSDENRVLYDPDNPDDLLFTYDFPAELLARRHRLRRQLVRRFGRGRILFLNHRPEPNLAHACGTLRFSDDPARGVLDRDCRAHELDNLYVADASFMPTSTGVNPSLTIAANALRVAGIIAASRSASRKGVS</sequence>
<feature type="domain" description="Glucose-methanol-choline oxidoreductase N-terminal" evidence="6">
    <location>
        <begin position="195"/>
        <end position="301"/>
    </location>
</feature>
<dbReference type="SUPFAM" id="SSF51905">
    <property type="entry name" value="FAD/NAD(P)-binding domain"/>
    <property type="match status" value="1"/>
</dbReference>
<keyword evidence="9" id="KW-1185">Reference proteome</keyword>
<dbReference type="OrthoDB" id="9798604at2"/>
<dbReference type="PANTHER" id="PTHR42784:SF1">
    <property type="entry name" value="PYRANOSE 2-OXIDASE"/>
    <property type="match status" value="1"/>
</dbReference>
<dbReference type="EMBL" id="FRCK01000012">
    <property type="protein sequence ID" value="SHM53181.1"/>
    <property type="molecule type" value="Genomic_DNA"/>
</dbReference>
<dbReference type="PANTHER" id="PTHR42784">
    <property type="entry name" value="PYRANOSE 2-OXIDASE"/>
    <property type="match status" value="1"/>
</dbReference>
<evidence type="ECO:0000259" key="6">
    <source>
        <dbReference type="Pfam" id="PF00732"/>
    </source>
</evidence>
<comment type="cofactor">
    <cofactor evidence="1">
        <name>FAD</name>
        <dbReference type="ChEBI" id="CHEBI:57692"/>
    </cofactor>
</comment>
<protein>
    <submittedName>
        <fullName evidence="8">Choline dehydrogenase</fullName>
    </submittedName>
</protein>
<comment type="similarity">
    <text evidence="2">Belongs to the GMC oxidoreductase family.</text>
</comment>
<dbReference type="Pfam" id="PF00732">
    <property type="entry name" value="GMC_oxred_N"/>
    <property type="match status" value="1"/>
</dbReference>
<dbReference type="Proteomes" id="UP000184444">
    <property type="component" value="Unassembled WGS sequence"/>
</dbReference>
<dbReference type="STRING" id="53463.SAMN05444389_11250"/>
<reference evidence="9" key="1">
    <citation type="submission" date="2016-11" db="EMBL/GenBank/DDBJ databases">
        <authorList>
            <person name="Varghese N."/>
            <person name="Submissions S."/>
        </authorList>
    </citation>
    <scope>NUCLEOTIDE SEQUENCE [LARGE SCALE GENOMIC DNA]</scope>
    <source>
        <strain evidence="9">DSM 6637</strain>
    </source>
</reference>
<feature type="domain" description="Glucose-methanol-choline oxidoreductase C-terminal" evidence="7">
    <location>
        <begin position="463"/>
        <end position="518"/>
    </location>
</feature>
<evidence type="ECO:0000256" key="3">
    <source>
        <dbReference type="ARBA" id="ARBA00022630"/>
    </source>
</evidence>
<dbReference type="InterPro" id="IPR051473">
    <property type="entry name" value="P2Ox-like"/>
</dbReference>
<organism evidence="8 9">
    <name type="scientific">Paracoccus solventivorans</name>
    <dbReference type="NCBI Taxonomy" id="53463"/>
    <lineage>
        <taxon>Bacteria</taxon>
        <taxon>Pseudomonadati</taxon>
        <taxon>Pseudomonadota</taxon>
        <taxon>Alphaproteobacteria</taxon>
        <taxon>Rhodobacterales</taxon>
        <taxon>Paracoccaceae</taxon>
        <taxon>Paracoccus</taxon>
    </lineage>
</organism>
<evidence type="ECO:0000256" key="2">
    <source>
        <dbReference type="ARBA" id="ARBA00010790"/>
    </source>
</evidence>
<evidence type="ECO:0000259" key="7">
    <source>
        <dbReference type="Pfam" id="PF05199"/>
    </source>
</evidence>
<evidence type="ECO:0000313" key="9">
    <source>
        <dbReference type="Proteomes" id="UP000184444"/>
    </source>
</evidence>
<dbReference type="GO" id="GO:0050660">
    <property type="term" value="F:flavin adenine dinucleotide binding"/>
    <property type="evidence" value="ECO:0007669"/>
    <property type="project" value="InterPro"/>
</dbReference>
<name>A0A1M7JJV2_9RHOB</name>
<evidence type="ECO:0000256" key="1">
    <source>
        <dbReference type="ARBA" id="ARBA00001974"/>
    </source>
</evidence>
<dbReference type="InterPro" id="IPR036188">
    <property type="entry name" value="FAD/NAD-bd_sf"/>
</dbReference>
<keyword evidence="4" id="KW-0274">FAD</keyword>
<evidence type="ECO:0000313" key="8">
    <source>
        <dbReference type="EMBL" id="SHM53181.1"/>
    </source>
</evidence>
<dbReference type="InterPro" id="IPR007867">
    <property type="entry name" value="GMC_OxRtase_C"/>
</dbReference>
<dbReference type="GO" id="GO:0016614">
    <property type="term" value="F:oxidoreductase activity, acting on CH-OH group of donors"/>
    <property type="evidence" value="ECO:0007669"/>
    <property type="project" value="InterPro"/>
</dbReference>
<keyword evidence="5" id="KW-0560">Oxidoreductase</keyword>
<gene>
    <name evidence="8" type="ORF">SAMN05444389_11250</name>
</gene>
<accession>A0A1M7JJV2</accession>
<keyword evidence="3" id="KW-0285">Flavoprotein</keyword>
<proteinExistence type="inferred from homology"/>
<dbReference type="Gene3D" id="3.50.50.60">
    <property type="entry name" value="FAD/NAD(P)-binding domain"/>
    <property type="match status" value="2"/>
</dbReference>
<dbReference type="InterPro" id="IPR000172">
    <property type="entry name" value="GMC_OxRdtase_N"/>
</dbReference>
<evidence type="ECO:0000256" key="5">
    <source>
        <dbReference type="ARBA" id="ARBA00023002"/>
    </source>
</evidence>
<dbReference type="RefSeq" id="WP_073068364.1">
    <property type="nucleotide sequence ID" value="NZ_FRCK01000012.1"/>
</dbReference>
<dbReference type="AlphaFoldDB" id="A0A1M7JJV2"/>
<dbReference type="Pfam" id="PF05199">
    <property type="entry name" value="GMC_oxred_C"/>
    <property type="match status" value="1"/>
</dbReference>